<organism evidence="1 2">
    <name type="scientific">Vaccinium darrowii</name>
    <dbReference type="NCBI Taxonomy" id="229202"/>
    <lineage>
        <taxon>Eukaryota</taxon>
        <taxon>Viridiplantae</taxon>
        <taxon>Streptophyta</taxon>
        <taxon>Embryophyta</taxon>
        <taxon>Tracheophyta</taxon>
        <taxon>Spermatophyta</taxon>
        <taxon>Magnoliopsida</taxon>
        <taxon>eudicotyledons</taxon>
        <taxon>Gunneridae</taxon>
        <taxon>Pentapetalae</taxon>
        <taxon>asterids</taxon>
        <taxon>Ericales</taxon>
        <taxon>Ericaceae</taxon>
        <taxon>Vaccinioideae</taxon>
        <taxon>Vaccinieae</taxon>
        <taxon>Vaccinium</taxon>
    </lineage>
</organism>
<reference evidence="1 2" key="1">
    <citation type="journal article" date="2021" name="Hortic Res">
        <title>High-quality reference genome and annotation aids understanding of berry development for evergreen blueberry (Vaccinium darrowii).</title>
        <authorList>
            <person name="Yu J."/>
            <person name="Hulse-Kemp A.M."/>
            <person name="Babiker E."/>
            <person name="Staton M."/>
        </authorList>
    </citation>
    <scope>NUCLEOTIDE SEQUENCE [LARGE SCALE GENOMIC DNA]</scope>
    <source>
        <strain evidence="2">cv. NJ 8807/NJ 8810</strain>
        <tissue evidence="1">Young leaf</tissue>
    </source>
</reference>
<gene>
    <name evidence="1" type="ORF">Vadar_001634</name>
</gene>
<keyword evidence="2" id="KW-1185">Reference proteome</keyword>
<sequence>MVEGTKWMENINAMGHAIPRELSPKFVDFIAASTPENRCYFYIRVVSEERCDEVESLVLDLFANLGAPEEQLDFPVLYASAKKGWASSTFTKSPADDAKNMSDLLDAIVSMMEKDFYLGRILTGRVSSGLIRIGDLVHELRKTDSGVEKIEEGKEHFSGIGNMNCMLRF</sequence>
<accession>A0ACB7WWV4</accession>
<name>A0ACB7WWV4_9ERIC</name>
<comment type="caution">
    <text evidence="1">The sequence shown here is derived from an EMBL/GenBank/DDBJ whole genome shotgun (WGS) entry which is preliminary data.</text>
</comment>
<dbReference type="Proteomes" id="UP000828048">
    <property type="component" value="Chromosome 2"/>
</dbReference>
<evidence type="ECO:0000313" key="1">
    <source>
        <dbReference type="EMBL" id="KAH7832943.1"/>
    </source>
</evidence>
<proteinExistence type="predicted"/>
<dbReference type="EMBL" id="CM037152">
    <property type="protein sequence ID" value="KAH7832943.1"/>
    <property type="molecule type" value="Genomic_DNA"/>
</dbReference>
<protein>
    <submittedName>
        <fullName evidence="1">Uncharacterized protein</fullName>
    </submittedName>
</protein>
<evidence type="ECO:0000313" key="2">
    <source>
        <dbReference type="Proteomes" id="UP000828048"/>
    </source>
</evidence>